<name>C4GCB6_9FIRM</name>
<dbReference type="InterPro" id="IPR015946">
    <property type="entry name" value="KH_dom-like_a/b"/>
</dbReference>
<evidence type="ECO:0000256" key="1">
    <source>
        <dbReference type="ARBA" id="ARBA00022490"/>
    </source>
</evidence>
<dbReference type="Gene3D" id="3.30.300.20">
    <property type="match status" value="1"/>
</dbReference>
<accession>C4GCB6</accession>
<comment type="subcellular location">
    <subcellularLocation>
        <location evidence="6">Cytoplasm</location>
    </subcellularLocation>
</comment>
<evidence type="ECO:0000256" key="6">
    <source>
        <dbReference type="HAMAP-Rule" id="MF_00867"/>
    </source>
</evidence>
<feature type="compositionally biased region" description="Basic and acidic residues" evidence="7">
    <location>
        <begin position="100"/>
        <end position="110"/>
    </location>
</feature>
<dbReference type="NCBIfam" id="NF041568">
    <property type="entry name" value="Jag_EloR"/>
    <property type="match status" value="1"/>
</dbReference>
<dbReference type="GO" id="GO:0003723">
    <property type="term" value="F:RNA binding"/>
    <property type="evidence" value="ECO:0007669"/>
    <property type="project" value="UniProtKB-UniRule"/>
</dbReference>
<comment type="caution">
    <text evidence="6">Lacks conserved residue(s) required for the propagation of feature annotation.</text>
</comment>
<dbReference type="SMART" id="SM00393">
    <property type="entry name" value="R3H"/>
    <property type="match status" value="1"/>
</dbReference>
<dbReference type="eggNOG" id="COG1847">
    <property type="taxonomic scope" value="Bacteria"/>
</dbReference>
<dbReference type="InterPro" id="IPR034079">
    <property type="entry name" value="R3H_KhpB"/>
</dbReference>
<keyword evidence="5 6" id="KW-0961">Cell wall biogenesis/degradation</keyword>
<dbReference type="SUPFAM" id="SSF82708">
    <property type="entry name" value="R3H domain"/>
    <property type="match status" value="1"/>
</dbReference>
<dbReference type="SMART" id="SM01245">
    <property type="entry name" value="Jag_N"/>
    <property type="match status" value="1"/>
</dbReference>
<sequence>MEYMTFTGKTISDALTAASVKLGVTSEKISYTVVEKGSTGLFGLGSKNAVIRAKINQDQEEVTREVAKEAEAEFSILKEKDQPDAEETTSSQVDEYSGDQAEKEKEDEKIVTPASDRGSAKKADYSRKTADPQEIQAIASAFLTDLFAAMKMDVKAEYHFDISENTLNINLSGPEMGVIIGKRGQTLDSLQYLTNLAVNRKSSVYSRVKIDTEDYRARRMATLENLAKNVAFRVKRSGRAEELEAMNPYERRIIHSALQGIQGVDTHSEGEEPYRHVVISPKDGHTESSL</sequence>
<dbReference type="HOGENOM" id="CLU_042512_0_1_9"/>
<dbReference type="HAMAP" id="MF_00867">
    <property type="entry name" value="KhpB"/>
    <property type="match status" value="1"/>
</dbReference>
<dbReference type="InterPro" id="IPR036867">
    <property type="entry name" value="R3H_dom_sf"/>
</dbReference>
<evidence type="ECO:0000313" key="10">
    <source>
        <dbReference type="Proteomes" id="UP000003494"/>
    </source>
</evidence>
<comment type="function">
    <text evidence="6">A probable RNA chaperone. Forms a complex with KhpA which binds to cellular RNA and controls its expression. Plays a role in peptidoglycan (PG) homeostasis and cell length regulation.</text>
</comment>
<feature type="region of interest" description="Disordered" evidence="7">
    <location>
        <begin position="75"/>
        <end position="129"/>
    </location>
</feature>
<reference evidence="9" key="1">
    <citation type="submission" date="2009-04" db="EMBL/GenBank/DDBJ databases">
        <authorList>
            <person name="Weinstock G."/>
            <person name="Sodergren E."/>
            <person name="Clifton S."/>
            <person name="Fulton L."/>
            <person name="Fulton B."/>
            <person name="Courtney L."/>
            <person name="Fronick C."/>
            <person name="Harrison M."/>
            <person name="Strong C."/>
            <person name="Farmer C."/>
            <person name="Delahaunty K."/>
            <person name="Markovic C."/>
            <person name="Hall O."/>
            <person name="Minx P."/>
            <person name="Tomlinson C."/>
            <person name="Mitreva M."/>
            <person name="Nelson J."/>
            <person name="Hou S."/>
            <person name="Wollam A."/>
            <person name="Pepin K.H."/>
            <person name="Johnson M."/>
            <person name="Bhonagiri V."/>
            <person name="Nash W.E."/>
            <person name="Warren W."/>
            <person name="Chinwalla A."/>
            <person name="Mardis E.R."/>
            <person name="Wilson R.K."/>
        </authorList>
    </citation>
    <scope>NUCLEOTIDE SEQUENCE [LARGE SCALE GENOMIC DNA]</scope>
    <source>
        <strain evidence="9">DSM 14600</strain>
    </source>
</reference>
<dbReference type="Pfam" id="PF01424">
    <property type="entry name" value="R3H"/>
    <property type="match status" value="1"/>
</dbReference>
<evidence type="ECO:0000256" key="2">
    <source>
        <dbReference type="ARBA" id="ARBA00022884"/>
    </source>
</evidence>
<dbReference type="InterPro" id="IPR038247">
    <property type="entry name" value="Jag_N_dom_sf"/>
</dbReference>
<dbReference type="Gene3D" id="3.30.1370.50">
    <property type="entry name" value="R3H-like domain"/>
    <property type="match status" value="1"/>
</dbReference>
<evidence type="ECO:0000256" key="7">
    <source>
        <dbReference type="SAM" id="MobiDB-lite"/>
    </source>
</evidence>
<dbReference type="CDD" id="cd02644">
    <property type="entry name" value="R3H_jag"/>
    <property type="match status" value="1"/>
</dbReference>
<feature type="domain" description="R3H" evidence="8">
    <location>
        <begin position="217"/>
        <end position="283"/>
    </location>
</feature>
<dbReference type="PROSITE" id="PS51061">
    <property type="entry name" value="R3H"/>
    <property type="match status" value="1"/>
</dbReference>
<dbReference type="Proteomes" id="UP000003494">
    <property type="component" value="Unassembled WGS sequence"/>
</dbReference>
<feature type="compositionally biased region" description="Basic and acidic residues" evidence="7">
    <location>
        <begin position="118"/>
        <end position="129"/>
    </location>
</feature>
<dbReference type="InterPro" id="IPR038008">
    <property type="entry name" value="Jag_KH"/>
</dbReference>
<keyword evidence="2 6" id="KW-0694">RNA-binding</keyword>
<dbReference type="RefSeq" id="WP_006906602.1">
    <property type="nucleotide sequence ID" value="NZ_GG665866.1"/>
</dbReference>
<dbReference type="PANTHER" id="PTHR35800">
    <property type="entry name" value="PROTEIN JAG"/>
    <property type="match status" value="1"/>
</dbReference>
<dbReference type="InterPro" id="IPR039247">
    <property type="entry name" value="KhpB"/>
</dbReference>
<dbReference type="GO" id="GO:0071555">
    <property type="term" value="P:cell wall organization"/>
    <property type="evidence" value="ECO:0007669"/>
    <property type="project" value="UniProtKB-KW"/>
</dbReference>
<evidence type="ECO:0000313" key="9">
    <source>
        <dbReference type="EMBL" id="EEP28058.1"/>
    </source>
</evidence>
<dbReference type="GO" id="GO:0005737">
    <property type="term" value="C:cytoplasm"/>
    <property type="evidence" value="ECO:0007669"/>
    <property type="project" value="UniProtKB-SubCell"/>
</dbReference>
<comment type="similarity">
    <text evidence="6">Belongs to the KhpB RNA-binding protein family.</text>
</comment>
<dbReference type="InterPro" id="IPR001374">
    <property type="entry name" value="R3H_dom"/>
</dbReference>
<dbReference type="GO" id="GO:0008360">
    <property type="term" value="P:regulation of cell shape"/>
    <property type="evidence" value="ECO:0007669"/>
    <property type="project" value="UniProtKB-KW"/>
</dbReference>
<keyword evidence="1 6" id="KW-0963">Cytoplasm</keyword>
<keyword evidence="3 6" id="KW-0133">Cell shape</keyword>
<comment type="subunit">
    <text evidence="6">Forms a complex with KhpA.</text>
</comment>
<dbReference type="STRING" id="626523.GCWU000342_01605"/>
<comment type="domain">
    <text evidence="6">Has an N-terminal Jag-N domain and 2 RNA-binding domains (KH and R3H).</text>
</comment>
<dbReference type="InterPro" id="IPR032782">
    <property type="entry name" value="KhpB_N"/>
</dbReference>
<dbReference type="Pfam" id="PF14804">
    <property type="entry name" value="Jag_N"/>
    <property type="match status" value="1"/>
</dbReference>
<dbReference type="EMBL" id="ACIP02000003">
    <property type="protein sequence ID" value="EEP28058.1"/>
    <property type="molecule type" value="Genomic_DNA"/>
</dbReference>
<dbReference type="Pfam" id="PF13083">
    <property type="entry name" value="KH_KhpA-B"/>
    <property type="match status" value="1"/>
</dbReference>
<comment type="caution">
    <text evidence="9">The sequence shown here is derived from an EMBL/GenBank/DDBJ whole genome shotgun (WGS) entry which is preliminary data.</text>
</comment>
<organism evidence="9 10">
    <name type="scientific">Shuttleworthella satelles DSM 14600</name>
    <dbReference type="NCBI Taxonomy" id="626523"/>
    <lineage>
        <taxon>Bacteria</taxon>
        <taxon>Bacillati</taxon>
        <taxon>Bacillota</taxon>
        <taxon>Clostridia</taxon>
        <taxon>Lachnospirales</taxon>
        <taxon>Lachnospiraceae</taxon>
        <taxon>Shuttleworthella</taxon>
    </lineage>
</organism>
<gene>
    <name evidence="6" type="primary">khpB</name>
    <name evidence="6" type="synonym">eloR</name>
    <name evidence="9" type="ORF">GCWU000342_01605</name>
</gene>
<evidence type="ECO:0000256" key="4">
    <source>
        <dbReference type="ARBA" id="ARBA00023186"/>
    </source>
</evidence>
<dbReference type="GO" id="GO:0009252">
    <property type="term" value="P:peptidoglycan biosynthetic process"/>
    <property type="evidence" value="ECO:0007669"/>
    <property type="project" value="UniProtKB-UniRule"/>
</dbReference>
<dbReference type="AlphaFoldDB" id="C4GCB6"/>
<keyword evidence="4 6" id="KW-0143">Chaperone</keyword>
<evidence type="ECO:0000256" key="3">
    <source>
        <dbReference type="ARBA" id="ARBA00022960"/>
    </source>
</evidence>
<keyword evidence="10" id="KW-1185">Reference proteome</keyword>
<proteinExistence type="inferred from homology"/>
<evidence type="ECO:0000259" key="8">
    <source>
        <dbReference type="PROSITE" id="PS51061"/>
    </source>
</evidence>
<evidence type="ECO:0000256" key="5">
    <source>
        <dbReference type="ARBA" id="ARBA00023316"/>
    </source>
</evidence>
<dbReference type="Gene3D" id="3.30.30.80">
    <property type="entry name" value="probable RNA-binding protein from clostridium symbiosum atcc 14940"/>
    <property type="match status" value="1"/>
</dbReference>
<dbReference type="PANTHER" id="PTHR35800:SF1">
    <property type="entry name" value="RNA-BINDING PROTEIN KHPB"/>
    <property type="match status" value="1"/>
</dbReference>
<dbReference type="CDD" id="cd02414">
    <property type="entry name" value="KH-II_Jag"/>
    <property type="match status" value="1"/>
</dbReference>
<protein>
    <recommendedName>
        <fullName evidence="6">RNA-binding protein KhpB</fullName>
    </recommendedName>
    <alternativeName>
        <fullName evidence="6">RNA-binding protein EloR</fullName>
    </alternativeName>
</protein>